<dbReference type="PROSITE" id="PS00397">
    <property type="entry name" value="RECOMBINASES_1"/>
    <property type="match status" value="1"/>
</dbReference>
<dbReference type="InterPro" id="IPR011109">
    <property type="entry name" value="DNA_bind_recombinase_dom"/>
</dbReference>
<dbReference type="Pfam" id="PF00239">
    <property type="entry name" value="Resolvase"/>
    <property type="match status" value="1"/>
</dbReference>
<dbReference type="SMART" id="SM00857">
    <property type="entry name" value="Resolvase"/>
    <property type="match status" value="1"/>
</dbReference>
<sequence>MIECKRAVAYVRVSSASQVEGYSLDAQERLFTELCKNRGWQAVHIYREEGKSAHVDSINKRPVFRKLLEDAAKNEFEIVVVHTLDRWSRNLTVTLESLKLLGRYGIGLVSIVENLDYSKPDGILFTQMLGAFAQYFSEALSTHVRKGLDQRAREGKHNGCIPFGYESCWETGEKGEKKRRCEQEHPGGLHIHSREGPAAAELFRRYSSGTTTLSQLAIWLNEQGFRTRNTRNLPDANGELVSGPRLFTSSSVRNILHNPFYTGQINHRDEILAGAHEALISRELFDTVQLALKKNSGRSETLNTSPNREYLLKGLVRCAYCGMPMWAQTYKSGNSYYREHKASRSIQECPGHGGTIACHVIDNQIKELVSAIELGPGWLEEVLSIISLKDEVERVKKEKEQVTGKLHRMAKTYIDGLIPEEEYLRQKRLLELSLESLVVPDYDASEQAGKLIQNLPVLWGKANLTEQRKILLTMLDGVYVDVKQSRSVIAVKVKPPFKPIFQVAVSKKESRIRILNEPLGTSPAGSSVFLVETGEGRTPRPEKVTQDLLQDYPSI</sequence>
<feature type="domain" description="Resolvase/invertase-type recombinase catalytic" evidence="7">
    <location>
        <begin position="6"/>
        <end position="155"/>
    </location>
</feature>
<name>A0A142VBE3_9CHLR</name>
<evidence type="ECO:0000313" key="10">
    <source>
        <dbReference type="Proteomes" id="UP000076394"/>
    </source>
</evidence>
<dbReference type="Proteomes" id="UP000076394">
    <property type="component" value="Chromosome"/>
</dbReference>
<dbReference type="PATRIC" id="fig|61435.8.peg.1321"/>
<evidence type="ECO:0000256" key="2">
    <source>
        <dbReference type="ARBA" id="ARBA00023125"/>
    </source>
</evidence>
<evidence type="ECO:0000256" key="5">
    <source>
        <dbReference type="PROSITE-ProRule" id="PRU10137"/>
    </source>
</evidence>
<dbReference type="InterPro" id="IPR050639">
    <property type="entry name" value="SSR_resolvase"/>
</dbReference>
<dbReference type="InterPro" id="IPR038109">
    <property type="entry name" value="DNA_bind_recomb_sf"/>
</dbReference>
<dbReference type="InterPro" id="IPR006119">
    <property type="entry name" value="Resolv_N"/>
</dbReference>
<feature type="active site" description="O-(5'-phospho-DNA)-serine intermediate" evidence="4 5">
    <location>
        <position position="14"/>
    </location>
</feature>
<feature type="domain" description="Recombinase" evidence="8">
    <location>
        <begin position="162"/>
        <end position="299"/>
    </location>
</feature>
<dbReference type="PROSITE" id="PS51736">
    <property type="entry name" value="RECOMBINASES_3"/>
    <property type="match status" value="1"/>
</dbReference>
<evidence type="ECO:0000259" key="8">
    <source>
        <dbReference type="PROSITE" id="PS51737"/>
    </source>
</evidence>
<keyword evidence="1" id="KW-0229">DNA integration</keyword>
<dbReference type="PANTHER" id="PTHR30461:SF23">
    <property type="entry name" value="DNA RECOMBINASE-RELATED"/>
    <property type="match status" value="1"/>
</dbReference>
<evidence type="ECO:0000256" key="6">
    <source>
        <dbReference type="SAM" id="MobiDB-lite"/>
    </source>
</evidence>
<proteinExistence type="predicted"/>
<evidence type="ECO:0000313" key="9">
    <source>
        <dbReference type="EMBL" id="AMU87153.1"/>
    </source>
</evidence>
<dbReference type="GO" id="GO:0015074">
    <property type="term" value="P:DNA integration"/>
    <property type="evidence" value="ECO:0007669"/>
    <property type="project" value="UniProtKB-KW"/>
</dbReference>
<dbReference type="SUPFAM" id="SSF53041">
    <property type="entry name" value="Resolvase-like"/>
    <property type="match status" value="1"/>
</dbReference>
<dbReference type="CDD" id="cd00338">
    <property type="entry name" value="Ser_Recombinase"/>
    <property type="match status" value="1"/>
</dbReference>
<evidence type="ECO:0000256" key="3">
    <source>
        <dbReference type="ARBA" id="ARBA00023172"/>
    </source>
</evidence>
<feature type="region of interest" description="Disordered" evidence="6">
    <location>
        <begin position="535"/>
        <end position="555"/>
    </location>
</feature>
<organism evidence="9 10">
    <name type="scientific">Dehalococcoides mccartyi</name>
    <dbReference type="NCBI Taxonomy" id="61435"/>
    <lineage>
        <taxon>Bacteria</taxon>
        <taxon>Bacillati</taxon>
        <taxon>Chloroflexota</taxon>
        <taxon>Dehalococcoidia</taxon>
        <taxon>Dehalococcoidales</taxon>
        <taxon>Dehalococcoidaceae</taxon>
        <taxon>Dehalococcoides</taxon>
    </lineage>
</organism>
<dbReference type="InterPro" id="IPR025827">
    <property type="entry name" value="Zn_ribbon_recom_dom"/>
</dbReference>
<dbReference type="Pfam" id="PF07508">
    <property type="entry name" value="Recombinase"/>
    <property type="match status" value="1"/>
</dbReference>
<dbReference type="InterPro" id="IPR036162">
    <property type="entry name" value="Resolvase-like_N_sf"/>
</dbReference>
<dbReference type="EMBL" id="CP011127">
    <property type="protein sequence ID" value="AMU87153.1"/>
    <property type="molecule type" value="Genomic_DNA"/>
</dbReference>
<gene>
    <name evidence="9" type="primary">ssr</name>
    <name evidence="9" type="ORF">Dm11a5_1327</name>
</gene>
<feature type="compositionally biased region" description="Basic and acidic residues" evidence="6">
    <location>
        <begin position="535"/>
        <end position="545"/>
    </location>
</feature>
<keyword evidence="2" id="KW-0238">DNA-binding</keyword>
<dbReference type="PANTHER" id="PTHR30461">
    <property type="entry name" value="DNA-INVERTASE FROM LAMBDOID PROPHAGE"/>
    <property type="match status" value="1"/>
</dbReference>
<dbReference type="Gene3D" id="3.40.50.1390">
    <property type="entry name" value="Resolvase, N-terminal catalytic domain"/>
    <property type="match status" value="1"/>
</dbReference>
<dbReference type="GO" id="GO:0000150">
    <property type="term" value="F:DNA strand exchange activity"/>
    <property type="evidence" value="ECO:0007669"/>
    <property type="project" value="InterPro"/>
</dbReference>
<evidence type="ECO:0000256" key="4">
    <source>
        <dbReference type="PIRSR" id="PIRSR606118-50"/>
    </source>
</evidence>
<protein>
    <submittedName>
        <fullName evidence="9">Site-specific recombinase, resolvase family</fullName>
    </submittedName>
</protein>
<dbReference type="InterPro" id="IPR006118">
    <property type="entry name" value="Recombinase_CS"/>
</dbReference>
<dbReference type="AlphaFoldDB" id="A0A142VBE3"/>
<accession>A0A142VBE3</accession>
<dbReference type="Gene3D" id="3.90.1750.20">
    <property type="entry name" value="Putative Large Serine Recombinase, Chain B, Domain 2"/>
    <property type="match status" value="1"/>
</dbReference>
<dbReference type="Pfam" id="PF13408">
    <property type="entry name" value="Zn_ribbon_recom"/>
    <property type="match status" value="1"/>
</dbReference>
<reference evidence="9 10" key="1">
    <citation type="submission" date="2015-03" db="EMBL/GenBank/DDBJ databases">
        <title>Genomic characterization of Dehalococcoides mccartyi strain 11a5, an unusal plasmid-containing chloroethene dechlorinator.</title>
        <authorList>
            <person name="Zhao S."/>
            <person name="Ding C."/>
            <person name="He J."/>
        </authorList>
    </citation>
    <scope>NUCLEOTIDE SEQUENCE [LARGE SCALE GENOMIC DNA]</scope>
    <source>
        <strain evidence="9 10">11a5</strain>
    </source>
</reference>
<dbReference type="PROSITE" id="PS51737">
    <property type="entry name" value="RECOMBINASE_DNA_BIND"/>
    <property type="match status" value="1"/>
</dbReference>
<dbReference type="GO" id="GO:0003677">
    <property type="term" value="F:DNA binding"/>
    <property type="evidence" value="ECO:0007669"/>
    <property type="project" value="UniProtKB-KW"/>
</dbReference>
<keyword evidence="3" id="KW-0233">DNA recombination</keyword>
<evidence type="ECO:0000259" key="7">
    <source>
        <dbReference type="PROSITE" id="PS51736"/>
    </source>
</evidence>
<evidence type="ECO:0000256" key="1">
    <source>
        <dbReference type="ARBA" id="ARBA00022908"/>
    </source>
</evidence>